<dbReference type="GO" id="GO:0005829">
    <property type="term" value="C:cytosol"/>
    <property type="evidence" value="ECO:0007669"/>
    <property type="project" value="TreeGrafter"/>
</dbReference>
<dbReference type="Pfam" id="PF00300">
    <property type="entry name" value="His_Phos_1"/>
    <property type="match status" value="1"/>
</dbReference>
<evidence type="ECO:0000256" key="1">
    <source>
        <dbReference type="ARBA" id="ARBA00038362"/>
    </source>
</evidence>
<dbReference type="CDD" id="cd07067">
    <property type="entry name" value="HP_PGM_like"/>
    <property type="match status" value="1"/>
</dbReference>
<dbReference type="EMBL" id="JAVXUO010000422">
    <property type="protein sequence ID" value="KAK2992311.1"/>
    <property type="molecule type" value="Genomic_DNA"/>
</dbReference>
<dbReference type="PANTHER" id="PTHR48100:SF34">
    <property type="entry name" value="PHOSPHOGLYCERATE MUTASE-LIKE PROTEIN 4"/>
    <property type="match status" value="1"/>
</dbReference>
<comment type="similarity">
    <text evidence="1">Belongs to the phosphoglycerate mutase family.</text>
</comment>
<dbReference type="InterPro" id="IPR050275">
    <property type="entry name" value="PGM_Phosphatase"/>
</dbReference>
<comment type="caution">
    <text evidence="4">The sequence shown here is derived from an EMBL/GenBank/DDBJ whole genome shotgun (WGS) entry which is preliminary data.</text>
</comment>
<feature type="binding site" evidence="2">
    <location>
        <position position="43"/>
    </location>
    <ligand>
        <name>substrate</name>
    </ligand>
</feature>
<dbReference type="Gene3D" id="3.40.50.1240">
    <property type="entry name" value="Phosphoglycerate mutase-like"/>
    <property type="match status" value="1"/>
</dbReference>
<dbReference type="Proteomes" id="UP001187471">
    <property type="component" value="Unassembled WGS sequence"/>
</dbReference>
<name>A0AA88US48_9ASTE</name>
<feature type="signal peptide" evidence="3">
    <location>
        <begin position="1"/>
        <end position="20"/>
    </location>
</feature>
<keyword evidence="3" id="KW-0732">Signal</keyword>
<gene>
    <name evidence="4" type="ORF">RJ640_020304</name>
</gene>
<dbReference type="GO" id="GO:0016791">
    <property type="term" value="F:phosphatase activity"/>
    <property type="evidence" value="ECO:0007669"/>
    <property type="project" value="TreeGrafter"/>
</dbReference>
<organism evidence="4 5">
    <name type="scientific">Escallonia rubra</name>
    <dbReference type="NCBI Taxonomy" id="112253"/>
    <lineage>
        <taxon>Eukaryota</taxon>
        <taxon>Viridiplantae</taxon>
        <taxon>Streptophyta</taxon>
        <taxon>Embryophyta</taxon>
        <taxon>Tracheophyta</taxon>
        <taxon>Spermatophyta</taxon>
        <taxon>Magnoliopsida</taxon>
        <taxon>eudicotyledons</taxon>
        <taxon>Gunneridae</taxon>
        <taxon>Pentapetalae</taxon>
        <taxon>asterids</taxon>
        <taxon>campanulids</taxon>
        <taxon>Escalloniales</taxon>
        <taxon>Escalloniaceae</taxon>
        <taxon>Escallonia</taxon>
    </lineage>
</organism>
<reference evidence="4" key="1">
    <citation type="submission" date="2022-12" db="EMBL/GenBank/DDBJ databases">
        <title>Draft genome assemblies for two species of Escallonia (Escalloniales).</title>
        <authorList>
            <person name="Chanderbali A."/>
            <person name="Dervinis C."/>
            <person name="Anghel I."/>
            <person name="Soltis D."/>
            <person name="Soltis P."/>
            <person name="Zapata F."/>
        </authorList>
    </citation>
    <scope>NUCLEOTIDE SEQUENCE</scope>
    <source>
        <strain evidence="4">UCBG92.1500</strain>
        <tissue evidence="4">Leaf</tissue>
    </source>
</reference>
<evidence type="ECO:0000256" key="3">
    <source>
        <dbReference type="SAM" id="SignalP"/>
    </source>
</evidence>
<evidence type="ECO:0000313" key="5">
    <source>
        <dbReference type="Proteomes" id="UP001187471"/>
    </source>
</evidence>
<protein>
    <submittedName>
        <fullName evidence="4">Uncharacterized protein</fullName>
    </submittedName>
</protein>
<accession>A0AA88US48</accession>
<proteinExistence type="inferred from homology"/>
<feature type="chain" id="PRO_5041673050" evidence="3">
    <location>
        <begin position="21"/>
        <end position="168"/>
    </location>
</feature>
<dbReference type="AlphaFoldDB" id="A0AA88US48"/>
<dbReference type="InterPro" id="IPR029033">
    <property type="entry name" value="His_PPase_superfam"/>
</dbReference>
<evidence type="ECO:0000313" key="4">
    <source>
        <dbReference type="EMBL" id="KAK2992311.1"/>
    </source>
</evidence>
<dbReference type="SUPFAM" id="SSF53254">
    <property type="entry name" value="Phosphoglycerate mutase-like"/>
    <property type="match status" value="1"/>
</dbReference>
<evidence type="ECO:0000256" key="2">
    <source>
        <dbReference type="PIRSR" id="PIRSR613078-2"/>
    </source>
</evidence>
<dbReference type="PANTHER" id="PTHR48100">
    <property type="entry name" value="BROAD-SPECIFICITY PHOSPHATASE YOR283W-RELATED"/>
    <property type="match status" value="1"/>
</dbReference>
<dbReference type="InterPro" id="IPR013078">
    <property type="entry name" value="His_Pase_superF_clade-1"/>
</dbReference>
<sequence length="168" mass="19099">MTWMTYVFVDPICLLKCALFLKVADRNSKEKATSAVYSSDLKRAVETAKIIARSCGVPEAIKDPDLRERHLGELQGLTSDEVAKLKGNIRPEFSSSRTDQEIPFDFVRYFQGGGESFDQLYQRCISALQRIGMRHMGERVIVVSGYSWQSTEGASSELLQQQLYWGRY</sequence>
<keyword evidence="5" id="KW-1185">Reference proteome</keyword>